<protein>
    <submittedName>
        <fullName evidence="3">Uncharacterized protein</fullName>
    </submittedName>
</protein>
<accession>A0A6N2VTE6</accession>
<feature type="signal peptide" evidence="2">
    <location>
        <begin position="1"/>
        <end position="26"/>
    </location>
</feature>
<evidence type="ECO:0000313" key="3">
    <source>
        <dbReference type="EMBL" id="VYT33328.1"/>
    </source>
</evidence>
<evidence type="ECO:0000256" key="2">
    <source>
        <dbReference type="SAM" id="SignalP"/>
    </source>
</evidence>
<organism evidence="3">
    <name type="scientific">[Clostridium] nexile</name>
    <dbReference type="NCBI Taxonomy" id="29361"/>
    <lineage>
        <taxon>Bacteria</taxon>
        <taxon>Bacillati</taxon>
        <taxon>Bacillota</taxon>
        <taxon>Clostridia</taxon>
        <taxon>Lachnospirales</taxon>
        <taxon>Lachnospiraceae</taxon>
        <taxon>Tyzzerella</taxon>
    </lineage>
</organism>
<proteinExistence type="predicted"/>
<keyword evidence="2" id="KW-0732">Signal</keyword>
<evidence type="ECO:0000256" key="1">
    <source>
        <dbReference type="SAM" id="Phobius"/>
    </source>
</evidence>
<keyword evidence="1" id="KW-0472">Membrane</keyword>
<gene>
    <name evidence="3" type="ORF">CNLFYP112_00563</name>
</gene>
<sequence>MKNKILAVSAMSICLLFSQMQLPVQASEHYENVMTYTTKNQFEQKLMDKEIKKNGKKYELKGISYEIIEETPEIEKKKVMLEQQSGAILKGTTFEFPKEITKDGVVYNLKEVKETEAEAYRQGVESYTEYEYVVSENNVSKTKTVSAKNEKTGVEETVECTLNRVHMTHTKWVDSTIDIKFQGYDRNAIQWQGIVFPNDRGAGAPLKGYEKELLASVGLDGSNGKIKNTYYTSDVYTDANGIVCRDAMADIQKLVPVYRAEYIGEINTPHVIQTAVYEGEQEVESKTDITYTIKATGTYEEVPSPIVIISVGIAIIILLIVLILYILAKKKKTEETKEHMKE</sequence>
<dbReference type="EMBL" id="CACRTG010000034">
    <property type="protein sequence ID" value="VYT33328.1"/>
    <property type="molecule type" value="Genomic_DNA"/>
</dbReference>
<keyword evidence="1" id="KW-0812">Transmembrane</keyword>
<name>A0A6N2VTE6_9FIRM</name>
<reference evidence="3" key="1">
    <citation type="submission" date="2019-11" db="EMBL/GenBank/DDBJ databases">
        <authorList>
            <person name="Feng L."/>
        </authorList>
    </citation>
    <scope>NUCLEOTIDE SEQUENCE</scope>
    <source>
        <strain evidence="3">CnexileLFYP112</strain>
    </source>
</reference>
<keyword evidence="1" id="KW-1133">Transmembrane helix</keyword>
<dbReference type="AlphaFoldDB" id="A0A6N2VTE6"/>
<feature type="chain" id="PRO_5026981326" evidence="2">
    <location>
        <begin position="27"/>
        <end position="342"/>
    </location>
</feature>
<feature type="transmembrane region" description="Helical" evidence="1">
    <location>
        <begin position="306"/>
        <end position="328"/>
    </location>
</feature>